<protein>
    <recommendedName>
        <fullName evidence="3">Invertebrate defensins family profile domain-containing protein</fullName>
    </recommendedName>
</protein>
<comment type="caution">
    <text evidence="1">The sequence shown here is derived from an EMBL/GenBank/DDBJ whole genome shotgun (WGS) entry which is preliminary data.</text>
</comment>
<sequence length="172" mass="18885">MFTVNYEAILTILNMHVTYQLLLFQLQLDLRLELKVEAITSTCMSYFGAVSLLNETEGILSEESLPSLSRWFLVVGYPILLSPLALGRYFGPSAPRSFKMHKMAAFFVAMVCLLSVLQTAEAGSCGCPFSPRKCIQNCEKRGFFGGTCHGFGNTVCGCRNSNGQLVSIANTC</sequence>
<evidence type="ECO:0000313" key="1">
    <source>
        <dbReference type="EMBL" id="OQV12935.1"/>
    </source>
</evidence>
<organism evidence="1 2">
    <name type="scientific">Hypsibius exemplaris</name>
    <name type="common">Freshwater tardigrade</name>
    <dbReference type="NCBI Taxonomy" id="2072580"/>
    <lineage>
        <taxon>Eukaryota</taxon>
        <taxon>Metazoa</taxon>
        <taxon>Ecdysozoa</taxon>
        <taxon>Tardigrada</taxon>
        <taxon>Eutardigrada</taxon>
        <taxon>Parachela</taxon>
        <taxon>Hypsibioidea</taxon>
        <taxon>Hypsibiidae</taxon>
        <taxon>Hypsibius</taxon>
    </lineage>
</organism>
<name>A0A1W0WCI0_HYPEX</name>
<evidence type="ECO:0000313" key="2">
    <source>
        <dbReference type="Proteomes" id="UP000192578"/>
    </source>
</evidence>
<evidence type="ECO:0008006" key="3">
    <source>
        <dbReference type="Google" id="ProtNLM"/>
    </source>
</evidence>
<dbReference type="EMBL" id="MTYJ01000134">
    <property type="protein sequence ID" value="OQV12935.1"/>
    <property type="molecule type" value="Genomic_DNA"/>
</dbReference>
<gene>
    <name evidence="1" type="ORF">BV898_12856</name>
</gene>
<dbReference type="AlphaFoldDB" id="A0A1W0WCI0"/>
<dbReference type="Proteomes" id="UP000192578">
    <property type="component" value="Unassembled WGS sequence"/>
</dbReference>
<reference evidence="2" key="1">
    <citation type="submission" date="2017-01" db="EMBL/GenBank/DDBJ databases">
        <title>Comparative genomics of anhydrobiosis in the tardigrade Hypsibius dujardini.</title>
        <authorList>
            <person name="Yoshida Y."/>
            <person name="Koutsovoulos G."/>
            <person name="Laetsch D."/>
            <person name="Stevens L."/>
            <person name="Kumar S."/>
            <person name="Horikawa D."/>
            <person name="Ishino K."/>
            <person name="Komine S."/>
            <person name="Tomita M."/>
            <person name="Blaxter M."/>
            <person name="Arakawa K."/>
        </authorList>
    </citation>
    <scope>NUCLEOTIDE SEQUENCE [LARGE SCALE GENOMIC DNA]</scope>
    <source>
        <strain evidence="2">Z151</strain>
    </source>
</reference>
<proteinExistence type="predicted"/>
<accession>A0A1W0WCI0</accession>
<keyword evidence="2" id="KW-1185">Reference proteome</keyword>